<feature type="region of interest" description="Disordered" evidence="1">
    <location>
        <begin position="33"/>
        <end position="127"/>
    </location>
</feature>
<feature type="compositionally biased region" description="Basic and acidic residues" evidence="1">
    <location>
        <begin position="74"/>
        <end position="98"/>
    </location>
</feature>
<organism evidence="2 3">
    <name type="scientific">Hevea brasiliensis</name>
    <name type="common">Para rubber tree</name>
    <name type="synonym">Siphonia brasiliensis</name>
    <dbReference type="NCBI Taxonomy" id="3981"/>
    <lineage>
        <taxon>Eukaryota</taxon>
        <taxon>Viridiplantae</taxon>
        <taxon>Streptophyta</taxon>
        <taxon>Embryophyta</taxon>
        <taxon>Tracheophyta</taxon>
        <taxon>Spermatophyta</taxon>
        <taxon>Magnoliopsida</taxon>
        <taxon>eudicotyledons</taxon>
        <taxon>Gunneridae</taxon>
        <taxon>Pentapetalae</taxon>
        <taxon>rosids</taxon>
        <taxon>fabids</taxon>
        <taxon>Malpighiales</taxon>
        <taxon>Euphorbiaceae</taxon>
        <taxon>Crotonoideae</taxon>
        <taxon>Micrandreae</taxon>
        <taxon>Hevea</taxon>
    </lineage>
</organism>
<protein>
    <submittedName>
        <fullName evidence="2">Uncharacterized protein</fullName>
    </submittedName>
</protein>
<feature type="compositionally biased region" description="Basic and acidic residues" evidence="1">
    <location>
        <begin position="118"/>
        <end position="127"/>
    </location>
</feature>
<keyword evidence="3" id="KW-1185">Reference proteome</keyword>
<dbReference type="PANTHER" id="PTHR34660:SF7">
    <property type="entry name" value="DNA LIGASE-LIKE PROTEIN"/>
    <property type="match status" value="1"/>
</dbReference>
<dbReference type="Proteomes" id="UP001174677">
    <property type="component" value="Chromosome 12"/>
</dbReference>
<gene>
    <name evidence="2" type="ORF">P3X46_020752</name>
</gene>
<name>A0ABQ9LDC1_HEVBR</name>
<proteinExistence type="predicted"/>
<reference evidence="2 3" key="1">
    <citation type="journal article" date="2023" name="Plant Biotechnol. J.">
        <title>Chromosome-level wild Hevea brasiliensis genome provides new tools for genomic-assisted breeding and valuable loci to elevate rubber yield.</title>
        <authorList>
            <person name="Cheng H."/>
            <person name="Song X."/>
            <person name="Hu Y."/>
            <person name="Wu T."/>
            <person name="Yang Q."/>
            <person name="An Z."/>
            <person name="Feng S."/>
            <person name="Deng Z."/>
            <person name="Wu W."/>
            <person name="Zeng X."/>
            <person name="Tu M."/>
            <person name="Wang X."/>
            <person name="Huang H."/>
        </authorList>
    </citation>
    <scope>NUCLEOTIDE SEQUENCE [LARGE SCALE GENOMIC DNA]</scope>
    <source>
        <strain evidence="2">MT/VB/25A 57/8</strain>
    </source>
</reference>
<feature type="compositionally biased region" description="Low complexity" evidence="1">
    <location>
        <begin position="101"/>
        <end position="114"/>
    </location>
</feature>
<sequence>MSRCFPYPPPCFLRNGAHGEAAVMPLSESIKLQRDLGKAITEHDKKERKEKKESKKGRKGNKKALYIEGTCNQLEKRLPSKGKEEEAERSGLTEEHDQPVCSESRSCSSDGTRSSNKRKGDDSEYKGTKSRNLILRIQLPLKRLRETDASVNGEQLCSTSGRSDSNLQQKKIIQMPVKGQCSAGNSNNCRRDLKRHENSAVHFVKTASGMLSHRKEVQTAEALYKSLIEDWAPPALELEQTNFDDEEWLFQTKKQETRTSKRFKSHPDEPRLESSTLWPSACYLHQADVYALPYTIPF</sequence>
<accession>A0ABQ9LDC1</accession>
<evidence type="ECO:0000256" key="1">
    <source>
        <dbReference type="SAM" id="MobiDB-lite"/>
    </source>
</evidence>
<comment type="caution">
    <text evidence="2">The sequence shown here is derived from an EMBL/GenBank/DDBJ whole genome shotgun (WGS) entry which is preliminary data.</text>
</comment>
<evidence type="ECO:0000313" key="3">
    <source>
        <dbReference type="Proteomes" id="UP001174677"/>
    </source>
</evidence>
<feature type="compositionally biased region" description="Basic and acidic residues" evidence="1">
    <location>
        <begin position="33"/>
        <end position="53"/>
    </location>
</feature>
<evidence type="ECO:0000313" key="2">
    <source>
        <dbReference type="EMBL" id="KAJ9165941.1"/>
    </source>
</evidence>
<dbReference type="EMBL" id="JARPOI010000012">
    <property type="protein sequence ID" value="KAJ9165941.1"/>
    <property type="molecule type" value="Genomic_DNA"/>
</dbReference>
<dbReference type="PANTHER" id="PTHR34660">
    <property type="entry name" value="MYB-LIKE PROTEIN X"/>
    <property type="match status" value="1"/>
</dbReference>